<dbReference type="GeneID" id="91974067"/>
<evidence type="ECO:0000259" key="2">
    <source>
        <dbReference type="SMART" id="SM00421"/>
    </source>
</evidence>
<dbReference type="Gene3D" id="1.10.10.10">
    <property type="entry name" value="Winged helix-like DNA-binding domain superfamily/Winged helix DNA-binding domain"/>
    <property type="match status" value="1"/>
</dbReference>
<dbReference type="PRINTS" id="PR00038">
    <property type="entry name" value="HTHLUXR"/>
</dbReference>
<evidence type="ECO:0000313" key="3">
    <source>
        <dbReference type="EMBL" id="QGH31213.1"/>
    </source>
</evidence>
<protein>
    <recommendedName>
        <fullName evidence="2">HTH luxR-type domain-containing protein</fullName>
    </recommendedName>
</protein>
<gene>
    <name evidence="3" type="ORF">GHC21_16715</name>
</gene>
<organism evidence="3 4">
    <name type="scientific">Kluyvera intermedia</name>
    <name type="common">Enterobacter intermedius</name>
    <dbReference type="NCBI Taxonomy" id="61648"/>
    <lineage>
        <taxon>Bacteria</taxon>
        <taxon>Pseudomonadati</taxon>
        <taxon>Pseudomonadota</taxon>
        <taxon>Gammaproteobacteria</taxon>
        <taxon>Enterobacterales</taxon>
        <taxon>Enterobacteriaceae</taxon>
        <taxon>Kluyvera</taxon>
    </lineage>
</organism>
<dbReference type="Proteomes" id="UP000344450">
    <property type="component" value="Chromosome"/>
</dbReference>
<evidence type="ECO:0000313" key="4">
    <source>
        <dbReference type="Proteomes" id="UP000344450"/>
    </source>
</evidence>
<evidence type="ECO:0000256" key="1">
    <source>
        <dbReference type="ARBA" id="ARBA00023125"/>
    </source>
</evidence>
<dbReference type="InterPro" id="IPR000792">
    <property type="entry name" value="Tscrpt_reg_LuxR_C"/>
</dbReference>
<sequence>MAVLVVSDNYYYIKGLEHIAENCHCIYAPGKRIGSQARARCEEFEKDDFIIIQFSSLKGIEDFHHFCQYHCQATVIVDADIKMTSVICEVDNVFFVSSTTSVKKIDAVFKHKLNFFRKCALTEAERITMTLMLDGVAMTDISKMLGMSIKTVSFRKNKVIEKIGLINKNNFMFFGLMRFVLKAV</sequence>
<dbReference type="SUPFAM" id="SSF46894">
    <property type="entry name" value="C-terminal effector domain of the bipartite response regulators"/>
    <property type="match status" value="1"/>
</dbReference>
<dbReference type="Pfam" id="PF00196">
    <property type="entry name" value="GerE"/>
    <property type="match status" value="1"/>
</dbReference>
<name>A0ABX6DS59_KLUIN</name>
<dbReference type="InterPro" id="IPR016032">
    <property type="entry name" value="Sig_transdc_resp-reg_C-effctor"/>
</dbReference>
<dbReference type="SMART" id="SM00421">
    <property type="entry name" value="HTH_LUXR"/>
    <property type="match status" value="1"/>
</dbReference>
<dbReference type="EMBL" id="CP045845">
    <property type="protein sequence ID" value="QGH31213.1"/>
    <property type="molecule type" value="Genomic_DNA"/>
</dbReference>
<dbReference type="InterPro" id="IPR036388">
    <property type="entry name" value="WH-like_DNA-bd_sf"/>
</dbReference>
<keyword evidence="4" id="KW-1185">Reference proteome</keyword>
<proteinExistence type="predicted"/>
<reference evidence="3 4" key="1">
    <citation type="submission" date="2019-10" db="EMBL/GenBank/DDBJ databases">
        <title>Complete genome sequencing of drug resistant plasmids in Kluyvera intermedia.</title>
        <authorList>
            <person name="Ke C."/>
            <person name="Jian S."/>
        </authorList>
    </citation>
    <scope>NUCLEOTIDE SEQUENCE [LARGE SCALE GENOMIC DNA]</scope>
    <source>
        <strain evidence="3 4">N2-1</strain>
    </source>
</reference>
<keyword evidence="1" id="KW-0238">DNA-binding</keyword>
<dbReference type="RefSeq" id="WP_153743536.1">
    <property type="nucleotide sequence ID" value="NZ_CP045843.1"/>
</dbReference>
<feature type="domain" description="HTH luxR-type" evidence="2">
    <location>
        <begin position="118"/>
        <end position="175"/>
    </location>
</feature>
<accession>A0ABX6DS59</accession>